<proteinExistence type="predicted"/>
<feature type="compositionally biased region" description="Basic residues" evidence="1">
    <location>
        <begin position="151"/>
        <end position="164"/>
    </location>
</feature>
<dbReference type="EMBL" id="LGRX02000014">
    <property type="protein sequence ID" value="KAK3289864.1"/>
    <property type="molecule type" value="Genomic_DNA"/>
</dbReference>
<feature type="region of interest" description="Disordered" evidence="1">
    <location>
        <begin position="141"/>
        <end position="168"/>
    </location>
</feature>
<keyword evidence="3" id="KW-1185">Reference proteome</keyword>
<name>A0AAE0LM93_9CHLO</name>
<evidence type="ECO:0000313" key="3">
    <source>
        <dbReference type="Proteomes" id="UP001190700"/>
    </source>
</evidence>
<comment type="caution">
    <text evidence="2">The sequence shown here is derived from an EMBL/GenBank/DDBJ whole genome shotgun (WGS) entry which is preliminary data.</text>
</comment>
<dbReference type="AlphaFoldDB" id="A0AAE0LM93"/>
<evidence type="ECO:0000313" key="2">
    <source>
        <dbReference type="EMBL" id="KAK3289864.1"/>
    </source>
</evidence>
<gene>
    <name evidence="2" type="ORF">CYMTET_2723</name>
</gene>
<dbReference type="Proteomes" id="UP001190700">
    <property type="component" value="Unassembled WGS sequence"/>
</dbReference>
<reference evidence="2 3" key="1">
    <citation type="journal article" date="2015" name="Genome Biol. Evol.">
        <title>Comparative Genomics of a Bacterivorous Green Alga Reveals Evolutionary Causalities and Consequences of Phago-Mixotrophic Mode of Nutrition.</title>
        <authorList>
            <person name="Burns J.A."/>
            <person name="Paasch A."/>
            <person name="Narechania A."/>
            <person name="Kim E."/>
        </authorList>
    </citation>
    <scope>NUCLEOTIDE SEQUENCE [LARGE SCALE GENOMIC DNA]</scope>
    <source>
        <strain evidence="2 3">PLY_AMNH</strain>
    </source>
</reference>
<organism evidence="2 3">
    <name type="scientific">Cymbomonas tetramitiformis</name>
    <dbReference type="NCBI Taxonomy" id="36881"/>
    <lineage>
        <taxon>Eukaryota</taxon>
        <taxon>Viridiplantae</taxon>
        <taxon>Chlorophyta</taxon>
        <taxon>Pyramimonadophyceae</taxon>
        <taxon>Pyramimonadales</taxon>
        <taxon>Pyramimonadaceae</taxon>
        <taxon>Cymbomonas</taxon>
    </lineage>
</organism>
<protein>
    <submittedName>
        <fullName evidence="2">Uncharacterized protein</fullName>
    </submittedName>
</protein>
<evidence type="ECO:0000256" key="1">
    <source>
        <dbReference type="SAM" id="MobiDB-lite"/>
    </source>
</evidence>
<accession>A0AAE0LM93</accession>
<sequence length="229" mass="26020">MKDRKNDTLVGDKGVFMSNDFYVVDRHLHAAIETLHSLLHTNRSVAHVVQEECGKQSWHYICRLLEAAKFSTDLLVKRYTWILLLDTCTDVIKPFLIESCPSDKVHNWLHELRDDVTHMIQANALVPEVRTTSRFGESVLSGRQTKDVSKKERKQRSGSRRKRTSMYVNAEGDAQKTENLALADAASLDAATNAPEEIRDAEDAEGGIYGNRFTLETFVAKVICKYYES</sequence>